<feature type="domain" description="WAC" evidence="31">
    <location>
        <begin position="22"/>
        <end position="131"/>
    </location>
</feature>
<dbReference type="STRING" id="7574.A0A1S3IXV7"/>
<dbReference type="PROSITE" id="PS50827">
    <property type="entry name" value="DDT"/>
    <property type="match status" value="1"/>
</dbReference>
<evidence type="ECO:0000256" key="17">
    <source>
        <dbReference type="ARBA" id="ARBA00023242"/>
    </source>
</evidence>
<evidence type="ECO:0000256" key="7">
    <source>
        <dbReference type="ARBA" id="ARBA00022763"/>
    </source>
</evidence>
<dbReference type="InterPro" id="IPR018501">
    <property type="entry name" value="DDT_dom"/>
</dbReference>
<evidence type="ECO:0000259" key="31">
    <source>
        <dbReference type="PROSITE" id="PS51136"/>
    </source>
</evidence>
<dbReference type="EC" id="2.7.10.2" evidence="3"/>
<feature type="region of interest" description="Disordered" evidence="26">
    <location>
        <begin position="1593"/>
        <end position="1613"/>
    </location>
</feature>
<feature type="region of interest" description="Disordered" evidence="26">
    <location>
        <begin position="712"/>
        <end position="736"/>
    </location>
</feature>
<evidence type="ECO:0000256" key="4">
    <source>
        <dbReference type="ARBA" id="ARBA00022679"/>
    </source>
</evidence>
<dbReference type="InterPro" id="IPR028941">
    <property type="entry name" value="WHIM2_dom"/>
</dbReference>
<dbReference type="InterPro" id="IPR013136">
    <property type="entry name" value="WSTF_Acf1_Cbp146"/>
</dbReference>
<keyword evidence="4" id="KW-0808">Transferase</keyword>
<evidence type="ECO:0000256" key="23">
    <source>
        <dbReference type="PROSITE-ProRule" id="PRU00175"/>
    </source>
</evidence>
<feature type="region of interest" description="Disordered" evidence="26">
    <location>
        <begin position="1438"/>
        <end position="1478"/>
    </location>
</feature>
<dbReference type="InterPro" id="IPR011011">
    <property type="entry name" value="Znf_FYVE_PHD"/>
</dbReference>
<dbReference type="PRINTS" id="PR00503">
    <property type="entry name" value="BROMODOMAIN"/>
</dbReference>
<feature type="compositionally biased region" description="Basic residues" evidence="26">
    <location>
        <begin position="1344"/>
        <end position="1353"/>
    </location>
</feature>
<evidence type="ECO:0000259" key="27">
    <source>
        <dbReference type="PROSITE" id="PS50014"/>
    </source>
</evidence>
<feature type="region of interest" description="Disordered" evidence="26">
    <location>
        <begin position="272"/>
        <end position="499"/>
    </location>
</feature>
<dbReference type="Gene3D" id="1.20.920.10">
    <property type="entry name" value="Bromodomain-like"/>
    <property type="match status" value="1"/>
</dbReference>
<dbReference type="SMART" id="SM00249">
    <property type="entry name" value="PHD"/>
    <property type="match status" value="3"/>
</dbReference>
<dbReference type="PROSITE" id="PS50089">
    <property type="entry name" value="ZF_RING_2"/>
    <property type="match status" value="1"/>
</dbReference>
<dbReference type="PROSITE" id="PS01359">
    <property type="entry name" value="ZF_PHD_1"/>
    <property type="match status" value="2"/>
</dbReference>
<evidence type="ECO:0000256" key="8">
    <source>
        <dbReference type="ARBA" id="ARBA00022771"/>
    </source>
</evidence>
<dbReference type="GeneID" id="106168497"/>
<keyword evidence="12" id="KW-0805">Transcription regulation</keyword>
<dbReference type="InterPro" id="IPR036427">
    <property type="entry name" value="Bromodomain-like_sf"/>
</dbReference>
<dbReference type="InterPro" id="IPR047256">
    <property type="entry name" value="BAZ1B_PHD"/>
</dbReference>
<keyword evidence="7" id="KW-0227">DNA damage</keyword>
<name>A0A1S3IXV7_LINAN</name>
<dbReference type="SUPFAM" id="SSF47370">
    <property type="entry name" value="Bromodomain"/>
    <property type="match status" value="1"/>
</dbReference>
<dbReference type="SUPFAM" id="SSF57903">
    <property type="entry name" value="FYVE/PHD zinc finger"/>
    <property type="match status" value="3"/>
</dbReference>
<dbReference type="GO" id="GO:0090535">
    <property type="term" value="C:WICH complex"/>
    <property type="evidence" value="ECO:0007669"/>
    <property type="project" value="InterPro"/>
</dbReference>
<keyword evidence="10" id="KW-0862">Zinc</keyword>
<feature type="compositionally biased region" description="Basic and acidic residues" evidence="26">
    <location>
        <begin position="798"/>
        <end position="822"/>
    </location>
</feature>
<evidence type="ECO:0000259" key="29">
    <source>
        <dbReference type="PROSITE" id="PS50089"/>
    </source>
</evidence>
<comment type="subcellular location">
    <subcellularLocation>
        <location evidence="2 24">Nucleus</location>
    </subcellularLocation>
</comment>
<gene>
    <name evidence="33" type="primary">LOC106168497</name>
</gene>
<feature type="compositionally biased region" description="Basic residues" evidence="26">
    <location>
        <begin position="1438"/>
        <end position="1447"/>
    </location>
</feature>
<dbReference type="Pfam" id="PF15612">
    <property type="entry name" value="WHIM1"/>
    <property type="match status" value="1"/>
</dbReference>
<feature type="compositionally biased region" description="Basic and acidic residues" evidence="26">
    <location>
        <begin position="962"/>
        <end position="972"/>
    </location>
</feature>
<comment type="similarity">
    <text evidence="19">Belongs to the WAL family. BAZ1B subfamily.</text>
</comment>
<evidence type="ECO:0000256" key="21">
    <source>
        <dbReference type="ARBA" id="ARBA00076449"/>
    </source>
</evidence>
<keyword evidence="8 23" id="KW-0863">Zinc-finger</keyword>
<dbReference type="PROSITE" id="PS50014">
    <property type="entry name" value="BROMODOMAIN_2"/>
    <property type="match status" value="1"/>
</dbReference>
<feature type="compositionally biased region" description="Basic residues" evidence="26">
    <location>
        <begin position="1327"/>
        <end position="1336"/>
    </location>
</feature>
<evidence type="ECO:0000256" key="1">
    <source>
        <dbReference type="ARBA" id="ARBA00001936"/>
    </source>
</evidence>
<feature type="compositionally biased region" description="Polar residues" evidence="26">
    <location>
        <begin position="381"/>
        <end position="407"/>
    </location>
</feature>
<evidence type="ECO:0000256" key="15">
    <source>
        <dbReference type="ARBA" id="ARBA00023137"/>
    </source>
</evidence>
<dbReference type="PANTHER" id="PTHR46802">
    <property type="entry name" value="TYROSINE-PROTEIN KINASE BAZ1B"/>
    <property type="match status" value="1"/>
</dbReference>
<feature type="domain" description="PHD-type" evidence="28">
    <location>
        <begin position="1191"/>
        <end position="1241"/>
    </location>
</feature>
<dbReference type="InterPro" id="IPR018359">
    <property type="entry name" value="Bromodomain_CS"/>
</dbReference>
<feature type="compositionally biased region" description="Acidic residues" evidence="26">
    <location>
        <begin position="723"/>
        <end position="734"/>
    </location>
</feature>
<feature type="region of interest" description="Disordered" evidence="26">
    <location>
        <begin position="1326"/>
        <end position="1381"/>
    </location>
</feature>
<evidence type="ECO:0000259" key="30">
    <source>
        <dbReference type="PROSITE" id="PS50827"/>
    </source>
</evidence>
<dbReference type="OrthoDB" id="784962at2759"/>
<feature type="domain" description="Bromo" evidence="27">
    <location>
        <begin position="1496"/>
        <end position="1566"/>
    </location>
</feature>
<keyword evidence="14 22" id="KW-0103">Bromodomain</keyword>
<dbReference type="InterPro" id="IPR019786">
    <property type="entry name" value="Zinc_finger_PHD-type_CS"/>
</dbReference>
<feature type="domain" description="RING-type" evidence="29">
    <location>
        <begin position="1194"/>
        <end position="1238"/>
    </location>
</feature>
<keyword evidence="15" id="KW-0829">Tyrosine-protein kinase</keyword>
<dbReference type="Pfam" id="PF15613">
    <property type="entry name" value="WSD"/>
    <property type="match status" value="1"/>
</dbReference>
<evidence type="ECO:0000256" key="20">
    <source>
        <dbReference type="ARBA" id="ARBA00069894"/>
    </source>
</evidence>
<dbReference type="GO" id="GO:0006974">
    <property type="term" value="P:DNA damage response"/>
    <property type="evidence" value="ECO:0007669"/>
    <property type="project" value="UniProtKB-KW"/>
</dbReference>
<comment type="catalytic activity">
    <reaction evidence="18">
        <text>L-tyrosyl-[protein] + ATP = O-phospho-L-tyrosyl-[protein] + ADP + H(+)</text>
        <dbReference type="Rhea" id="RHEA:10596"/>
        <dbReference type="Rhea" id="RHEA-COMP:10136"/>
        <dbReference type="Rhea" id="RHEA-COMP:20101"/>
        <dbReference type="ChEBI" id="CHEBI:15378"/>
        <dbReference type="ChEBI" id="CHEBI:30616"/>
        <dbReference type="ChEBI" id="CHEBI:46858"/>
        <dbReference type="ChEBI" id="CHEBI:61978"/>
        <dbReference type="ChEBI" id="CHEBI:456216"/>
        <dbReference type="EC" id="2.7.10.2"/>
    </reaction>
</comment>
<feature type="compositionally biased region" description="Basic and acidic residues" evidence="26">
    <location>
        <begin position="295"/>
        <end position="308"/>
    </location>
</feature>
<evidence type="ECO:0000256" key="25">
    <source>
        <dbReference type="SAM" id="Coils"/>
    </source>
</evidence>
<dbReference type="PROSITE" id="PS00633">
    <property type="entry name" value="BROMODOMAIN_1"/>
    <property type="match status" value="1"/>
</dbReference>
<dbReference type="GO" id="GO:0004715">
    <property type="term" value="F:non-membrane spanning protein tyrosine kinase activity"/>
    <property type="evidence" value="ECO:0007669"/>
    <property type="project" value="UniProtKB-EC"/>
</dbReference>
<evidence type="ECO:0000256" key="26">
    <source>
        <dbReference type="SAM" id="MobiDB-lite"/>
    </source>
</evidence>
<evidence type="ECO:0000256" key="16">
    <source>
        <dbReference type="ARBA" id="ARBA00023163"/>
    </source>
</evidence>
<keyword evidence="9 33" id="KW-0418">Kinase</keyword>
<evidence type="ECO:0000256" key="14">
    <source>
        <dbReference type="ARBA" id="ARBA00023117"/>
    </source>
</evidence>
<keyword evidence="13 25" id="KW-0175">Coiled coil</keyword>
<dbReference type="PROSITE" id="PS51136">
    <property type="entry name" value="WAC"/>
    <property type="match status" value="1"/>
</dbReference>
<dbReference type="InterPro" id="IPR019787">
    <property type="entry name" value="Znf_PHD-finger"/>
</dbReference>
<evidence type="ECO:0000256" key="22">
    <source>
        <dbReference type="PROSITE-ProRule" id="PRU00035"/>
    </source>
</evidence>
<feature type="compositionally biased region" description="Basic residues" evidence="26">
    <location>
        <begin position="422"/>
        <end position="438"/>
    </location>
</feature>
<sequence>MPLLGRKPYTPAKPLKNFDPNETIYTIPQTKEQFRSKDEYEQRKTLYEDNVWSCQCTGHINLTYEEAVKSEQEVHRLLKEQFSPVFVKPVLLQVHHSTTALENLVDQVWTKIHQEFVVDESVALKHKAGGKIIKGTIVKVDTSVSQNAVSNGSSPASDKENASNNQEEETNSTSGTPKKWSIPKFLPYRYNLKLEGQDKIISSIPALDLMRTTKPPSKELLRLFIRAHAVRMGPNQTGPWVVDEEMVKRHSLPGKFNDFFLQSPVKMAEAVRKAEEAAKKRKSTSKPKTPVAKKIKTDEKKQNKDKQSKNKSQQKKTVSSPVKKKTGVNGQINSTPKKKNNTTSKKKEAVTDLDSDSSDDFVLSSIQKSPGLAGKRKKESLSSGESDSENETLASIAKSSPTKSASGSPKKKVKNGSTKSTPQKKKKNESTPKKKKTPEKKGKEGTPKKTPKKDENKKTPKKKGLKQMTLLDMSKNSGTKPDTPKSPKSPRKSTPMPRISGKIQKALKADDAKLLKQLVYQAAKVLSAQQRNILPPEVKELVDAKYERFEELKKLKTMSAEEKKEYMKKKIKMQHEKCRLKMIEKKKLYDDQDLSDLKSLPAPKLVPTPDGMVNELFGEVAMVTEFISSYSQLLMPDDSYAIMSDALMKALVSGKEGYAYLGRVLVVLLQTLLQDGIAEDYKELKVPLSDVPVNLFTCSELLRLCLRKHDVDDGASKHSEDTRDSEEMEEETEVPDNLIQQLETMEFFELSPEDKLQVLRGLCHRIMGSYSVQDHMEEQQTEASQLWKQRIAELKEKNEKLREEKQKNKEAKKEGGEQKEGVEPASFYGKKGKKAPDSEPTSAAPSENEDLDLEGNDLASVVKRRRLMASKSAAIKEQKEQEKKLLLEKQNEEQRKAKFEKEFLDGIARAKLVLRQAPIGTDRFHNRYWVFSHTTPGLYIEKGWAPKEIDYQVELETETPIKKEVKVEEKPESTATEEPAPDDEEKKEKRGRKKKTIQEETSFPHSGQNLWFTYDSVKEVDALIESLHPQGIRESNLKAELKKKYQDVCRAIIVAQRTNNELRTYDGETELWEGFKQELLETESRLRNGGLGGVENFDKWQAQLLKAKDVKDLGACLIQTQANVLEKFIQGAMAKKVPKVEDDTVTEAEIPTSPVVLAWMDAVENCVTVSRLHVLLGILDSCIKWEKSAENAKCKICRKKGEDAKLLLCDDCNQPFHLYCLRPVLLSIPEGEWFCPACIPSSQRRRERSRPNYKDMSGETSSEGEDDGDDEEIVHEEVCTVCEAADNLILCSTCPKVYHQDCHEPALRRPPRGPWSCTDCKMGTNRTRGRNTRNSRRGTTAKPSARRGQRRPNYKVESEESEESSSSEEEEEEDEEEEEIVHDEACTVCEATDNLIYCSTCPKAYHQDCHEPALRRPPRGTWSCSACKEDSSKAKAKCYSKTSRKRKHEETSEEEPTSSGEENPRHNMQKYSAKQKKSANAAEEMKICEDILGRVWRHRTSWPFREPVKKNEVPDYFEVISRPIDLTTIKNKLICKDYPIPEDFIHDVELLFGNSATYNSTDSDVGKCGAKLEQYFIELLELKLPGYTYNRAEQMESGPSDHAYSSPKGKRRK</sequence>
<dbReference type="InterPro" id="IPR001487">
    <property type="entry name" value="Bromodomain"/>
</dbReference>
<dbReference type="KEGG" id="lak:106168497"/>
<dbReference type="GO" id="GO:0005524">
    <property type="term" value="F:ATP binding"/>
    <property type="evidence" value="ECO:0007669"/>
    <property type="project" value="UniProtKB-KW"/>
</dbReference>
<dbReference type="InterPro" id="IPR047174">
    <property type="entry name" value="BAZ1B"/>
</dbReference>
<feature type="region of interest" description="Disordered" evidence="26">
    <location>
        <begin position="146"/>
        <end position="178"/>
    </location>
</feature>
<keyword evidence="17 24" id="KW-0539">Nucleus</keyword>
<evidence type="ECO:0000256" key="5">
    <source>
        <dbReference type="ARBA" id="ARBA00022723"/>
    </source>
</evidence>
<dbReference type="InterPro" id="IPR028942">
    <property type="entry name" value="WHIM1_dom"/>
</dbReference>
<dbReference type="InterPro" id="IPR001841">
    <property type="entry name" value="Znf_RING"/>
</dbReference>
<dbReference type="GO" id="GO:0008270">
    <property type="term" value="F:zinc ion binding"/>
    <property type="evidence" value="ECO:0007669"/>
    <property type="project" value="UniProtKB-KW"/>
</dbReference>
<feature type="compositionally biased region" description="Acidic residues" evidence="26">
    <location>
        <begin position="1359"/>
        <end position="1381"/>
    </location>
</feature>
<dbReference type="Gene3D" id="3.30.40.10">
    <property type="entry name" value="Zinc/RING finger domain, C3HC4 (zinc finger)"/>
    <property type="match status" value="3"/>
</dbReference>
<evidence type="ECO:0000256" key="9">
    <source>
        <dbReference type="ARBA" id="ARBA00022777"/>
    </source>
</evidence>
<evidence type="ECO:0000256" key="18">
    <source>
        <dbReference type="ARBA" id="ARBA00051245"/>
    </source>
</evidence>
<feature type="region of interest" description="Disordered" evidence="26">
    <location>
        <begin position="962"/>
        <end position="1001"/>
    </location>
</feature>
<feature type="coiled-coil region" evidence="25">
    <location>
        <begin position="872"/>
        <end position="902"/>
    </location>
</feature>
<feature type="region of interest" description="Disordered" evidence="26">
    <location>
        <begin position="1246"/>
        <end position="1270"/>
    </location>
</feature>
<evidence type="ECO:0000256" key="11">
    <source>
        <dbReference type="ARBA" id="ARBA00022840"/>
    </source>
</evidence>
<evidence type="ECO:0000313" key="33">
    <source>
        <dbReference type="RefSeq" id="XP_013403030.1"/>
    </source>
</evidence>
<evidence type="ECO:0000256" key="6">
    <source>
        <dbReference type="ARBA" id="ARBA00022741"/>
    </source>
</evidence>
<evidence type="ECO:0000256" key="2">
    <source>
        <dbReference type="ARBA" id="ARBA00004123"/>
    </source>
</evidence>
<dbReference type="InParanoid" id="A0A1S3IXV7"/>
<feature type="compositionally biased region" description="Basic and acidic residues" evidence="26">
    <location>
        <begin position="712"/>
        <end position="722"/>
    </location>
</feature>
<evidence type="ECO:0000259" key="28">
    <source>
        <dbReference type="PROSITE" id="PS50016"/>
    </source>
</evidence>
<feature type="compositionally biased region" description="Basic and acidic residues" evidence="26">
    <location>
        <begin position="439"/>
        <end position="458"/>
    </location>
</feature>
<evidence type="ECO:0000256" key="24">
    <source>
        <dbReference type="PROSITE-ProRule" id="PRU00475"/>
    </source>
</evidence>
<keyword evidence="11" id="KW-0067">ATP-binding</keyword>
<dbReference type="RefSeq" id="XP_013403030.1">
    <property type="nucleotide sequence ID" value="XM_013547576.1"/>
</dbReference>
<evidence type="ECO:0000256" key="3">
    <source>
        <dbReference type="ARBA" id="ARBA00011903"/>
    </source>
</evidence>
<dbReference type="PROSITE" id="PS50016">
    <property type="entry name" value="ZF_PHD_2"/>
    <property type="match status" value="3"/>
</dbReference>
<evidence type="ECO:0000313" key="32">
    <source>
        <dbReference type="Proteomes" id="UP000085678"/>
    </source>
</evidence>
<dbReference type="Proteomes" id="UP000085678">
    <property type="component" value="Unplaced"/>
</dbReference>
<dbReference type="InterPro" id="IPR001965">
    <property type="entry name" value="Znf_PHD"/>
</dbReference>
<comment type="cofactor">
    <cofactor evidence="1">
        <name>Mn(2+)</name>
        <dbReference type="ChEBI" id="CHEBI:29035"/>
    </cofactor>
</comment>
<evidence type="ECO:0000256" key="12">
    <source>
        <dbReference type="ARBA" id="ARBA00023015"/>
    </source>
</evidence>
<dbReference type="Pfam" id="PF00439">
    <property type="entry name" value="Bromodomain"/>
    <property type="match status" value="1"/>
</dbReference>
<feature type="region of interest" description="Disordered" evidence="26">
    <location>
        <begin position="798"/>
        <end position="855"/>
    </location>
</feature>
<feature type="domain" description="PHD-type" evidence="28">
    <location>
        <begin position="1276"/>
        <end position="1323"/>
    </location>
</feature>
<dbReference type="Pfam" id="PF00628">
    <property type="entry name" value="PHD"/>
    <property type="match status" value="3"/>
</dbReference>
<keyword evidence="32" id="KW-1185">Reference proteome</keyword>
<dbReference type="CDD" id="cd15628">
    <property type="entry name" value="PHD_BAZ1B"/>
    <property type="match status" value="1"/>
</dbReference>
<accession>A0A1S3IXV7</accession>
<protein>
    <recommendedName>
        <fullName evidence="20">Tyrosine-protein kinase BAZ1B</fullName>
        <ecNumber evidence="3">2.7.10.2</ecNumber>
    </recommendedName>
    <alternativeName>
        <fullName evidence="21">Bromodomain adjacent to zinc finger domain protein 1B</fullName>
    </alternativeName>
</protein>
<proteinExistence type="inferred from homology"/>
<organism evidence="32 33">
    <name type="scientific">Lingula anatina</name>
    <name type="common">Brachiopod</name>
    <name type="synonym">Lingula unguis</name>
    <dbReference type="NCBI Taxonomy" id="7574"/>
    <lineage>
        <taxon>Eukaryota</taxon>
        <taxon>Metazoa</taxon>
        <taxon>Spiralia</taxon>
        <taxon>Lophotrochozoa</taxon>
        <taxon>Brachiopoda</taxon>
        <taxon>Linguliformea</taxon>
        <taxon>Lingulata</taxon>
        <taxon>Lingulida</taxon>
        <taxon>Linguloidea</taxon>
        <taxon>Lingulidae</taxon>
        <taxon>Lingula</taxon>
    </lineage>
</organism>
<feature type="compositionally biased region" description="Polar residues" evidence="26">
    <location>
        <begin position="146"/>
        <end position="156"/>
    </location>
</feature>
<dbReference type="PANTHER" id="PTHR46802:SF1">
    <property type="entry name" value="TYROSINE-PROTEIN KINASE BAZ1B"/>
    <property type="match status" value="1"/>
</dbReference>
<dbReference type="FunFam" id="3.30.40.10:FF:000131">
    <property type="entry name" value="tyrosine-protein kinase BAZ1B isoform X1"/>
    <property type="match status" value="1"/>
</dbReference>
<feature type="domain" description="DDT" evidence="30">
    <location>
        <begin position="614"/>
        <end position="678"/>
    </location>
</feature>
<dbReference type="CDD" id="cd15541">
    <property type="entry name" value="PHD_TIF1_like"/>
    <property type="match status" value="2"/>
</dbReference>
<feature type="domain" description="PHD-type" evidence="28">
    <location>
        <begin position="1383"/>
        <end position="1430"/>
    </location>
</feature>
<dbReference type="GO" id="GO:0140801">
    <property type="term" value="F:histone H2AXY142 kinase activity"/>
    <property type="evidence" value="ECO:0007669"/>
    <property type="project" value="InterPro"/>
</dbReference>
<dbReference type="InterPro" id="IPR013083">
    <property type="entry name" value="Znf_RING/FYVE/PHD"/>
</dbReference>
<keyword evidence="6" id="KW-0547">Nucleotide-binding</keyword>
<dbReference type="SMART" id="SM00571">
    <property type="entry name" value="DDT"/>
    <property type="match status" value="1"/>
</dbReference>
<keyword evidence="16" id="KW-0804">Transcription</keyword>
<evidence type="ECO:0000256" key="19">
    <source>
        <dbReference type="ARBA" id="ARBA00061696"/>
    </source>
</evidence>
<dbReference type="GO" id="GO:0042393">
    <property type="term" value="F:histone binding"/>
    <property type="evidence" value="ECO:0007669"/>
    <property type="project" value="TreeGrafter"/>
</dbReference>
<evidence type="ECO:0000256" key="13">
    <source>
        <dbReference type="ARBA" id="ARBA00023054"/>
    </source>
</evidence>
<reference evidence="33" key="1">
    <citation type="submission" date="2025-08" db="UniProtKB">
        <authorList>
            <consortium name="RefSeq"/>
        </authorList>
    </citation>
    <scope>IDENTIFICATION</scope>
    <source>
        <tissue evidence="33">Gonads</tissue>
    </source>
</reference>
<dbReference type="SMART" id="SM00297">
    <property type="entry name" value="BROMO"/>
    <property type="match status" value="1"/>
</dbReference>
<keyword evidence="5" id="KW-0479">Metal-binding</keyword>
<dbReference type="Pfam" id="PF10537">
    <property type="entry name" value="WAC_Acf1_DNA_bd"/>
    <property type="match status" value="1"/>
</dbReference>
<evidence type="ECO:0000256" key="10">
    <source>
        <dbReference type="ARBA" id="ARBA00022833"/>
    </source>
</evidence>